<keyword evidence="3" id="KW-1185">Reference proteome</keyword>
<proteinExistence type="predicted"/>
<reference evidence="2" key="1">
    <citation type="journal article" date="2020" name="Stud. Mycol.">
        <title>101 Dothideomycetes genomes: a test case for predicting lifestyles and emergence of pathogens.</title>
        <authorList>
            <person name="Haridas S."/>
            <person name="Albert R."/>
            <person name="Binder M."/>
            <person name="Bloem J."/>
            <person name="Labutti K."/>
            <person name="Salamov A."/>
            <person name="Andreopoulos B."/>
            <person name="Baker S."/>
            <person name="Barry K."/>
            <person name="Bills G."/>
            <person name="Bluhm B."/>
            <person name="Cannon C."/>
            <person name="Castanera R."/>
            <person name="Culley D."/>
            <person name="Daum C."/>
            <person name="Ezra D."/>
            <person name="Gonzalez J."/>
            <person name="Henrissat B."/>
            <person name="Kuo A."/>
            <person name="Liang C."/>
            <person name="Lipzen A."/>
            <person name="Lutzoni F."/>
            <person name="Magnuson J."/>
            <person name="Mondo S."/>
            <person name="Nolan M."/>
            <person name="Ohm R."/>
            <person name="Pangilinan J."/>
            <person name="Park H.-J."/>
            <person name="Ramirez L."/>
            <person name="Alfaro M."/>
            <person name="Sun H."/>
            <person name="Tritt A."/>
            <person name="Yoshinaga Y."/>
            <person name="Zwiers L.-H."/>
            <person name="Turgeon B."/>
            <person name="Goodwin S."/>
            <person name="Spatafora J."/>
            <person name="Crous P."/>
            <person name="Grigoriev I."/>
        </authorList>
    </citation>
    <scope>NUCLEOTIDE SEQUENCE</scope>
    <source>
        <strain evidence="2">CBS 121167</strain>
    </source>
</reference>
<dbReference type="RefSeq" id="XP_033397894.1">
    <property type="nucleotide sequence ID" value="XM_033545161.1"/>
</dbReference>
<evidence type="ECO:0008006" key="4">
    <source>
        <dbReference type="Google" id="ProtNLM"/>
    </source>
</evidence>
<evidence type="ECO:0000313" key="3">
    <source>
        <dbReference type="Proteomes" id="UP000799438"/>
    </source>
</evidence>
<gene>
    <name evidence="2" type="ORF">K452DRAFT_332993</name>
</gene>
<feature type="region of interest" description="Disordered" evidence="1">
    <location>
        <begin position="60"/>
        <end position="122"/>
    </location>
</feature>
<sequence length="122" mass="13533">MTSKYDVNKIHELSEAEKFRMIVILLNHNEPNNVDWDTIIAQTGSKSKASMKVMYNKTLRNLKKAESSGDDGNGEGTPKTHKRTADDDATTPGTASPEAETPSPTKKRKSIPKKAQVKTEEF</sequence>
<protein>
    <recommendedName>
        <fullName evidence="4">Myb-like domain-containing protein</fullName>
    </recommendedName>
</protein>
<dbReference type="EMBL" id="ML995485">
    <property type="protein sequence ID" value="KAF2142182.1"/>
    <property type="molecule type" value="Genomic_DNA"/>
</dbReference>
<dbReference type="AlphaFoldDB" id="A0A6A6BDC0"/>
<evidence type="ECO:0000313" key="2">
    <source>
        <dbReference type="EMBL" id="KAF2142182.1"/>
    </source>
</evidence>
<organism evidence="2 3">
    <name type="scientific">Aplosporella prunicola CBS 121167</name>
    <dbReference type="NCBI Taxonomy" id="1176127"/>
    <lineage>
        <taxon>Eukaryota</taxon>
        <taxon>Fungi</taxon>
        <taxon>Dikarya</taxon>
        <taxon>Ascomycota</taxon>
        <taxon>Pezizomycotina</taxon>
        <taxon>Dothideomycetes</taxon>
        <taxon>Dothideomycetes incertae sedis</taxon>
        <taxon>Botryosphaeriales</taxon>
        <taxon>Aplosporellaceae</taxon>
        <taxon>Aplosporella</taxon>
    </lineage>
</organism>
<evidence type="ECO:0000256" key="1">
    <source>
        <dbReference type="SAM" id="MobiDB-lite"/>
    </source>
</evidence>
<dbReference type="Proteomes" id="UP000799438">
    <property type="component" value="Unassembled WGS sequence"/>
</dbReference>
<dbReference type="GeneID" id="54302659"/>
<accession>A0A6A6BDC0</accession>
<feature type="compositionally biased region" description="Basic residues" evidence="1">
    <location>
        <begin position="105"/>
        <end position="116"/>
    </location>
</feature>
<name>A0A6A6BDC0_9PEZI</name>